<dbReference type="OrthoDB" id="9964825at2"/>
<evidence type="ECO:0000313" key="1">
    <source>
        <dbReference type="EMBL" id="SJM37813.1"/>
    </source>
</evidence>
<proteinExistence type="predicted"/>
<dbReference type="STRING" id="1945520.A1019T_01798"/>
<dbReference type="RefSeq" id="WP_077449197.1">
    <property type="nucleotide sequence ID" value="NZ_FUGD01000107.1"/>
</dbReference>
<protein>
    <submittedName>
        <fullName evidence="1">Uncharacterized protein</fullName>
    </submittedName>
</protein>
<dbReference type="Proteomes" id="UP000188169">
    <property type="component" value="Unassembled WGS sequence"/>
</dbReference>
<keyword evidence="2" id="KW-1185">Reference proteome</keyword>
<accession>A0A1R4EH91</accession>
<gene>
    <name evidence="1" type="ORF">A1019T_01798</name>
</gene>
<evidence type="ECO:0000313" key="2">
    <source>
        <dbReference type="Proteomes" id="UP000188169"/>
    </source>
</evidence>
<reference evidence="2" key="1">
    <citation type="submission" date="2017-02" db="EMBL/GenBank/DDBJ databases">
        <authorList>
            <person name="Mornico D."/>
        </authorList>
    </citation>
    <scope>NUCLEOTIDE SEQUENCE [LARGE SCALE GENOMIC DNA]</scope>
</reference>
<organism evidence="1 2">
    <name type="scientific">Psychrobacter pasteurii</name>
    <dbReference type="NCBI Taxonomy" id="1945520"/>
    <lineage>
        <taxon>Bacteria</taxon>
        <taxon>Pseudomonadati</taxon>
        <taxon>Pseudomonadota</taxon>
        <taxon>Gammaproteobacteria</taxon>
        <taxon>Moraxellales</taxon>
        <taxon>Moraxellaceae</taxon>
        <taxon>Psychrobacter</taxon>
    </lineage>
</organism>
<name>A0A1R4EH91_9GAMM</name>
<sequence>MAVNKVYKIPRDVLAKMTDNNPQAIAALENSQNMAERTPQEMEDILIRIERATEQAEQAAQIATQSTAIAQQLVSDLAPQLNAVSVPQEQSDALNAVNVSIEQNNQLQPVGNYQDCPIQLMPI</sequence>
<dbReference type="EMBL" id="FUGD01000107">
    <property type="protein sequence ID" value="SJM37813.1"/>
    <property type="molecule type" value="Genomic_DNA"/>
</dbReference>
<dbReference type="AlphaFoldDB" id="A0A1R4EH91"/>